<dbReference type="EMBL" id="JAJAGQ010000010">
    <property type="protein sequence ID" value="KAJ8550752.1"/>
    <property type="molecule type" value="Genomic_DNA"/>
</dbReference>
<protein>
    <submittedName>
        <fullName evidence="2">Uncharacterized protein</fullName>
    </submittedName>
</protein>
<feature type="region of interest" description="Disordered" evidence="1">
    <location>
        <begin position="89"/>
        <end position="413"/>
    </location>
</feature>
<feature type="compositionally biased region" description="Polar residues" evidence="1">
    <location>
        <begin position="174"/>
        <end position="186"/>
    </location>
</feature>
<sequence length="566" mass="60594">MNRSFRDSMISGKNFPISSQHRRGLSLNGSSREPDDNLDLFSKSRRSVSVASSDESDVPVKLGRLSIGSVKQLKSGLEDLLASTEGDKHDYDWLLTPPGTPLVPSSDGSESKPASVAPRGSSLGRSASTTKASRLSVSHSEISTPARPTRSNSVTRPSISSSQYSTYSNKSGSILNTSSASVSSYIRPSTPTSRSSSSARPSTPTSRATASRPSTPSRVRQAPSTSRPTQSSRPSTPISRPQISGNLSTPAVRSTSRPSTPTRRTITPSSSPVSRSSTPAGRSVTNGRTAVSVSRPSSPSPQVRRPSQPIVPLDFSLETPPNLRTTLPDRPLSAGRSRPNPSVTTKGNAETPSVANPRRQLSPIVSRGRLTEPSARGRVLGGGQLSDISDSRRASHVSELSTRKPVKTATDSMGLGRTISKKSLDVAIKHMDIRNGLNGVRPISGSTLFPHSIRSTNGKGQPTHCSTVASSINENASYHYNGNLPENGNYLNRSSENGSEEAKSQHSAKLTNIDIYESSRYDALLLKEDLKNTNWLHSIDDKSDHETIFDNGFESLPEPFSPLQHL</sequence>
<feature type="compositionally biased region" description="Polar residues" evidence="1">
    <location>
        <begin position="339"/>
        <end position="354"/>
    </location>
</feature>
<feature type="compositionally biased region" description="Low complexity" evidence="1">
    <location>
        <begin position="187"/>
        <end position="280"/>
    </location>
</feature>
<dbReference type="OrthoDB" id="1927217at2759"/>
<feature type="region of interest" description="Disordered" evidence="1">
    <location>
        <begin position="1"/>
        <end position="65"/>
    </location>
</feature>
<evidence type="ECO:0000256" key="1">
    <source>
        <dbReference type="SAM" id="MobiDB-lite"/>
    </source>
</evidence>
<reference evidence="3" key="1">
    <citation type="journal article" date="2023" name="Proc. Natl. Acad. Sci. U.S.A.">
        <title>Genomic and structural basis for evolution of tropane alkaloid biosynthesis.</title>
        <authorList>
            <person name="Wanga Y.-J."/>
            <person name="Taina T."/>
            <person name="Yua J.-Y."/>
            <person name="Lia J."/>
            <person name="Xua B."/>
            <person name="Chenc J."/>
            <person name="D'Auriad J.C."/>
            <person name="Huanga J.-P."/>
            <person name="Huanga S.-X."/>
        </authorList>
    </citation>
    <scope>NUCLEOTIDE SEQUENCE [LARGE SCALE GENOMIC DNA]</scope>
    <source>
        <strain evidence="3">cv. KIB-2019</strain>
    </source>
</reference>
<dbReference type="Proteomes" id="UP001152561">
    <property type="component" value="Unassembled WGS sequence"/>
</dbReference>
<dbReference type="GO" id="GO:0043622">
    <property type="term" value="P:cortical microtubule organization"/>
    <property type="evidence" value="ECO:0007669"/>
    <property type="project" value="TreeGrafter"/>
</dbReference>
<dbReference type="PANTHER" id="PTHR31949">
    <property type="entry name" value="GASTRIC MUCIN-LIKE PROTEIN"/>
    <property type="match status" value="1"/>
</dbReference>
<organism evidence="2 3">
    <name type="scientific">Anisodus acutangulus</name>
    <dbReference type="NCBI Taxonomy" id="402998"/>
    <lineage>
        <taxon>Eukaryota</taxon>
        <taxon>Viridiplantae</taxon>
        <taxon>Streptophyta</taxon>
        <taxon>Embryophyta</taxon>
        <taxon>Tracheophyta</taxon>
        <taxon>Spermatophyta</taxon>
        <taxon>Magnoliopsida</taxon>
        <taxon>eudicotyledons</taxon>
        <taxon>Gunneridae</taxon>
        <taxon>Pentapetalae</taxon>
        <taxon>asterids</taxon>
        <taxon>lamiids</taxon>
        <taxon>Solanales</taxon>
        <taxon>Solanaceae</taxon>
        <taxon>Solanoideae</taxon>
        <taxon>Hyoscyameae</taxon>
        <taxon>Anisodus</taxon>
    </lineage>
</organism>
<feature type="compositionally biased region" description="Low complexity" evidence="1">
    <location>
        <begin position="291"/>
        <end position="308"/>
    </location>
</feature>
<dbReference type="PANTHER" id="PTHR31949:SF2">
    <property type="entry name" value="OS05G0480600 PROTEIN"/>
    <property type="match status" value="1"/>
</dbReference>
<proteinExistence type="predicted"/>
<comment type="caution">
    <text evidence="2">The sequence shown here is derived from an EMBL/GenBank/DDBJ whole genome shotgun (WGS) entry which is preliminary data.</text>
</comment>
<keyword evidence="3" id="KW-1185">Reference proteome</keyword>
<gene>
    <name evidence="2" type="ORF">K7X08_000122</name>
</gene>
<accession>A0A9Q1M7U4</accession>
<feature type="compositionally biased region" description="Polar residues" evidence="1">
    <location>
        <begin position="123"/>
        <end position="143"/>
    </location>
</feature>
<feature type="compositionally biased region" description="Low complexity" evidence="1">
    <location>
        <begin position="158"/>
        <end position="173"/>
    </location>
</feature>
<evidence type="ECO:0000313" key="3">
    <source>
        <dbReference type="Proteomes" id="UP001152561"/>
    </source>
</evidence>
<dbReference type="GO" id="GO:0055028">
    <property type="term" value="C:cortical microtubule"/>
    <property type="evidence" value="ECO:0007669"/>
    <property type="project" value="TreeGrafter"/>
</dbReference>
<dbReference type="AlphaFoldDB" id="A0A9Q1M7U4"/>
<name>A0A9Q1M7U4_9SOLA</name>
<evidence type="ECO:0000313" key="2">
    <source>
        <dbReference type="EMBL" id="KAJ8550752.1"/>
    </source>
</evidence>
<feature type="region of interest" description="Disordered" evidence="1">
    <location>
        <begin position="489"/>
        <end position="508"/>
    </location>
</feature>